<dbReference type="GO" id="GO:0003700">
    <property type="term" value="F:DNA-binding transcription factor activity"/>
    <property type="evidence" value="ECO:0007669"/>
    <property type="project" value="InterPro"/>
</dbReference>
<dbReference type="Gene3D" id="1.10.10.10">
    <property type="entry name" value="Winged helix-like DNA-binding domain superfamily/Winged helix DNA-binding domain"/>
    <property type="match status" value="1"/>
</dbReference>
<protein>
    <submittedName>
        <fullName evidence="6">LysR family transcriptional regulator</fullName>
    </submittedName>
</protein>
<comment type="similarity">
    <text evidence="1">Belongs to the LysR transcriptional regulatory family.</text>
</comment>
<dbReference type="GO" id="GO:0005829">
    <property type="term" value="C:cytosol"/>
    <property type="evidence" value="ECO:0007669"/>
    <property type="project" value="TreeGrafter"/>
</dbReference>
<keyword evidence="2" id="KW-0805">Transcription regulation</keyword>
<keyword evidence="4" id="KW-0804">Transcription</keyword>
<gene>
    <name evidence="6" type="ORF">EKG39_04550</name>
</gene>
<evidence type="ECO:0000313" key="6">
    <source>
        <dbReference type="EMBL" id="RTR34935.1"/>
    </source>
</evidence>
<dbReference type="PROSITE" id="PS50931">
    <property type="entry name" value="HTH_LYSR"/>
    <property type="match status" value="1"/>
</dbReference>
<comment type="caution">
    <text evidence="6">The sequence shown here is derived from an EMBL/GenBank/DDBJ whole genome shotgun (WGS) entry which is preliminary data.</text>
</comment>
<dbReference type="Gene3D" id="3.40.190.290">
    <property type="match status" value="1"/>
</dbReference>
<evidence type="ECO:0000256" key="4">
    <source>
        <dbReference type="ARBA" id="ARBA00023163"/>
    </source>
</evidence>
<dbReference type="Pfam" id="PF00126">
    <property type="entry name" value="HTH_1"/>
    <property type="match status" value="1"/>
</dbReference>
<evidence type="ECO:0000256" key="2">
    <source>
        <dbReference type="ARBA" id="ARBA00023015"/>
    </source>
</evidence>
<feature type="domain" description="HTH lysR-type" evidence="5">
    <location>
        <begin position="3"/>
        <end position="60"/>
    </location>
</feature>
<dbReference type="PANTHER" id="PTHR30419:SF8">
    <property type="entry name" value="NITROGEN ASSIMILATION TRANSCRIPTIONAL ACTIVATOR-RELATED"/>
    <property type="match status" value="1"/>
</dbReference>
<dbReference type="CDD" id="cd08438">
    <property type="entry name" value="PBP2_CidR"/>
    <property type="match status" value="1"/>
</dbReference>
<evidence type="ECO:0000256" key="1">
    <source>
        <dbReference type="ARBA" id="ARBA00009437"/>
    </source>
</evidence>
<dbReference type="InterPro" id="IPR050950">
    <property type="entry name" value="HTH-type_LysR_regulators"/>
</dbReference>
<evidence type="ECO:0000259" key="5">
    <source>
        <dbReference type="PROSITE" id="PS50931"/>
    </source>
</evidence>
<accession>A0A3S0KPG6</accession>
<dbReference type="SUPFAM" id="SSF53850">
    <property type="entry name" value="Periplasmic binding protein-like II"/>
    <property type="match status" value="1"/>
</dbReference>
<evidence type="ECO:0000313" key="7">
    <source>
        <dbReference type="Proteomes" id="UP000282060"/>
    </source>
</evidence>
<keyword evidence="3" id="KW-0238">DNA-binding</keyword>
<dbReference type="GO" id="GO:0003677">
    <property type="term" value="F:DNA binding"/>
    <property type="evidence" value="ECO:0007669"/>
    <property type="project" value="UniProtKB-KW"/>
</dbReference>
<dbReference type="PRINTS" id="PR00039">
    <property type="entry name" value="HTHLYSR"/>
</dbReference>
<dbReference type="InterPro" id="IPR005119">
    <property type="entry name" value="LysR_subst-bd"/>
</dbReference>
<dbReference type="InterPro" id="IPR036390">
    <property type="entry name" value="WH_DNA-bd_sf"/>
</dbReference>
<dbReference type="Pfam" id="PF03466">
    <property type="entry name" value="LysR_substrate"/>
    <property type="match status" value="1"/>
</dbReference>
<dbReference type="AlphaFoldDB" id="A0A3S0KPG6"/>
<reference evidence="6 7" key="1">
    <citation type="submission" date="2018-12" db="EMBL/GenBank/DDBJ databases">
        <authorList>
            <person name="Yu L."/>
        </authorList>
    </citation>
    <scope>NUCLEOTIDE SEQUENCE [LARGE SCALE GENOMIC DNA]</scope>
    <source>
        <strain evidence="6 7">HAW-EB5</strain>
    </source>
</reference>
<dbReference type="EMBL" id="RXNV01000001">
    <property type="protein sequence ID" value="RTR34935.1"/>
    <property type="molecule type" value="Genomic_DNA"/>
</dbReference>
<dbReference type="FunFam" id="1.10.10.10:FF:000001">
    <property type="entry name" value="LysR family transcriptional regulator"/>
    <property type="match status" value="1"/>
</dbReference>
<evidence type="ECO:0000256" key="3">
    <source>
        <dbReference type="ARBA" id="ARBA00023125"/>
    </source>
</evidence>
<dbReference type="OrthoDB" id="646694at2"/>
<dbReference type="InterPro" id="IPR036388">
    <property type="entry name" value="WH-like_DNA-bd_sf"/>
</dbReference>
<dbReference type="PANTHER" id="PTHR30419">
    <property type="entry name" value="HTH-TYPE TRANSCRIPTIONAL REGULATOR YBHD"/>
    <property type="match status" value="1"/>
</dbReference>
<dbReference type="Proteomes" id="UP000282060">
    <property type="component" value="Unassembled WGS sequence"/>
</dbReference>
<sequence>MNIPIKNLQCFLTLVETRSYTRAAEQLHLTQPTLSKMIQRLEDNLQQPLLIRNNQKVILTEAGNLLANSSRKIVGQWHRLQEDLNNLKGLKTGQLRLGVCPMMGGIIISLLSEFRSRYPGIELQIQELGGYGAEEALLNDSLDLAFTALPATHAEEFHCLPLEEYPLQVCLPIKHPLADKESITWSDLRDLPFVLYNDDFSLAKLLTRLSREDGVELNIASQSGQWDFIGAMVESNVGVAILPQPICDKIGSTKLVYKAMSPMLTWDLALIWRKNLPLTPAAEAFVKLGEV</sequence>
<organism evidence="6 7">
    <name type="scientific">Shewanella atlantica</name>
    <dbReference type="NCBI Taxonomy" id="271099"/>
    <lineage>
        <taxon>Bacteria</taxon>
        <taxon>Pseudomonadati</taxon>
        <taxon>Pseudomonadota</taxon>
        <taxon>Gammaproteobacteria</taxon>
        <taxon>Alteromonadales</taxon>
        <taxon>Shewanellaceae</taxon>
        <taxon>Shewanella</taxon>
    </lineage>
</organism>
<proteinExistence type="inferred from homology"/>
<keyword evidence="7" id="KW-1185">Reference proteome</keyword>
<dbReference type="RefSeq" id="WP_126504538.1">
    <property type="nucleotide sequence ID" value="NZ_RXNV01000001.1"/>
</dbReference>
<dbReference type="SUPFAM" id="SSF46785">
    <property type="entry name" value="Winged helix' DNA-binding domain"/>
    <property type="match status" value="1"/>
</dbReference>
<dbReference type="InterPro" id="IPR000847">
    <property type="entry name" value="LysR_HTH_N"/>
</dbReference>
<name>A0A3S0KPG6_9GAMM</name>